<evidence type="ECO:0000313" key="2">
    <source>
        <dbReference type="EMBL" id="QPJ63882.1"/>
    </source>
</evidence>
<evidence type="ECO:0000256" key="1">
    <source>
        <dbReference type="SAM" id="Coils"/>
    </source>
</evidence>
<name>A0A7T0BZP1_9BACT</name>
<gene>
    <name evidence="2" type="ORF">G3M78_00040</name>
</gene>
<dbReference type="KEGG" id="nva:G3M78_00040"/>
<organism evidence="2 3">
    <name type="scientific">Candidatus Nitrohelix vancouverensis</name>
    <dbReference type="NCBI Taxonomy" id="2705534"/>
    <lineage>
        <taxon>Bacteria</taxon>
        <taxon>Pseudomonadati</taxon>
        <taxon>Nitrospinota/Tectimicrobiota group</taxon>
        <taxon>Nitrospinota</taxon>
        <taxon>Nitrospinia</taxon>
        <taxon>Nitrospinales</taxon>
        <taxon>Nitrospinaceae</taxon>
        <taxon>Candidatus Nitrohelix</taxon>
    </lineage>
</organism>
<feature type="coiled-coil region" evidence="1">
    <location>
        <begin position="124"/>
        <end position="151"/>
    </location>
</feature>
<accession>A0A7T0BZP1</accession>
<evidence type="ECO:0000313" key="3">
    <source>
        <dbReference type="Proteomes" id="UP000594464"/>
    </source>
</evidence>
<dbReference type="AlphaFoldDB" id="A0A7T0BZP1"/>
<proteinExistence type="predicted"/>
<sequence>MAETLGSLVDKVSIKNLRLWHLDEAIEALESADPQKAELQAKRDLAARQNQDLIDEANAFFVLALEGKVKIRDEKLKLYQNRNVKKSDAIKEMGEAISELSVRNIRLWHLEDEARRTDLPAEDIVQVKRKIDATNQERNDLMDKVDEIMEQYAAKFSASAK</sequence>
<dbReference type="Pfam" id="PF14063">
    <property type="entry name" value="DUF4254"/>
    <property type="match status" value="2"/>
</dbReference>
<dbReference type="InterPro" id="IPR025350">
    <property type="entry name" value="DUF4254"/>
</dbReference>
<dbReference type="Proteomes" id="UP000594464">
    <property type="component" value="Chromosome"/>
</dbReference>
<reference evidence="3" key="1">
    <citation type="submission" date="2020-02" db="EMBL/GenBank/DDBJ databases">
        <title>Genomic and physiological characterization of two novel Nitrospinaceae genera.</title>
        <authorList>
            <person name="Mueller A.J."/>
            <person name="Jung M.-Y."/>
            <person name="Strachan C.R."/>
            <person name="Herbold C.W."/>
            <person name="Kirkegaard R.H."/>
            <person name="Daims H."/>
        </authorList>
    </citation>
    <scope>NUCLEOTIDE SEQUENCE [LARGE SCALE GENOMIC DNA]</scope>
</reference>
<dbReference type="EMBL" id="CP048620">
    <property type="protein sequence ID" value="QPJ63882.1"/>
    <property type="molecule type" value="Genomic_DNA"/>
</dbReference>
<protein>
    <submittedName>
        <fullName evidence="2">DUF4254 domain-containing protein</fullName>
    </submittedName>
</protein>
<keyword evidence="1" id="KW-0175">Coiled coil</keyword>